<dbReference type="EMBL" id="JAGQDG010000005">
    <property type="protein sequence ID" value="MBQ0936476.1"/>
    <property type="molecule type" value="Genomic_DNA"/>
</dbReference>
<feature type="transmembrane region" description="Helical" evidence="1">
    <location>
        <begin position="48"/>
        <end position="66"/>
    </location>
</feature>
<dbReference type="NCBIfam" id="TIGR00229">
    <property type="entry name" value="sensory_box"/>
    <property type="match status" value="1"/>
</dbReference>
<dbReference type="Gene3D" id="3.30.450.20">
    <property type="entry name" value="PAS domain"/>
    <property type="match status" value="1"/>
</dbReference>
<evidence type="ECO:0000313" key="4">
    <source>
        <dbReference type="Proteomes" id="UP000672097"/>
    </source>
</evidence>
<dbReference type="Proteomes" id="UP000672097">
    <property type="component" value="Unassembled WGS sequence"/>
</dbReference>
<keyword evidence="1" id="KW-0472">Membrane</keyword>
<keyword evidence="4" id="KW-1185">Reference proteome</keyword>
<dbReference type="Pfam" id="PF00990">
    <property type="entry name" value="GGDEF"/>
    <property type="match status" value="1"/>
</dbReference>
<feature type="domain" description="GGDEF" evidence="2">
    <location>
        <begin position="377"/>
        <end position="510"/>
    </location>
</feature>
<reference evidence="3 4" key="1">
    <citation type="submission" date="2021-04" db="EMBL/GenBank/DDBJ databases">
        <title>The genome sequence of type strain Ideonella paludis KCTC 32238.</title>
        <authorList>
            <person name="Liu Y."/>
        </authorList>
    </citation>
    <scope>NUCLEOTIDE SEQUENCE [LARGE SCALE GENOMIC DNA]</scope>
    <source>
        <strain evidence="3 4">KCTC 32238</strain>
    </source>
</reference>
<accession>A0ABS5DZ98</accession>
<comment type="caution">
    <text evidence="3">The sequence shown here is derived from an EMBL/GenBank/DDBJ whole genome shotgun (WGS) entry which is preliminary data.</text>
</comment>
<sequence>MIRRLLAAEAAFDPFVRPYRERADRIMVRMSLFLLLVCLALAPLRGTYLSALAIGLPTALLGAWLARQHNGALITRLFMASGFMVFTALIIHQTGGDIEAHFSAFGLIGVLLYYRDWRTIVMATVVIYLHHLLLGYAQWRGSPIYVFDNTHFWATFAIHVLYFLPFVGMMSYLAIWLRREGYDDQHVIALAQQIIRGDLTQDASAPGERGQMPLIDAVLTMKTRLLNLIKVLPVATAVVRLQDSQLVATNDAWHRLFGLRVDTGQSLGEASLWPQPGQWQALVQQLQARQDRSIRDLLATLRNSDGGLIACKLALTLHDDVAPSMIILVAEDVTLHQEAERAMTRLAYNDVLTDLPNRVSLHAALAQASEALQQHGTPYAVIMLDLDGFKPINDRHGHDVGDEVLRTLGARFSHVKRPSDVVARLGGDEFAVVLHDCGDPQVAQQVAQRFVDASQSDLHLAATGQTLQLSLSAGVATVTSSQEDPLAALKRADVALYRAKAEGKCCVRLG</sequence>
<evidence type="ECO:0000259" key="2">
    <source>
        <dbReference type="PROSITE" id="PS50887"/>
    </source>
</evidence>
<organism evidence="3 4">
    <name type="scientific">Ideonella paludis</name>
    <dbReference type="NCBI Taxonomy" id="1233411"/>
    <lineage>
        <taxon>Bacteria</taxon>
        <taxon>Pseudomonadati</taxon>
        <taxon>Pseudomonadota</taxon>
        <taxon>Betaproteobacteria</taxon>
        <taxon>Burkholderiales</taxon>
        <taxon>Sphaerotilaceae</taxon>
        <taxon>Ideonella</taxon>
    </lineage>
</organism>
<dbReference type="InterPro" id="IPR000014">
    <property type="entry name" value="PAS"/>
</dbReference>
<dbReference type="PANTHER" id="PTHR46663">
    <property type="entry name" value="DIGUANYLATE CYCLASE DGCT-RELATED"/>
    <property type="match status" value="1"/>
</dbReference>
<dbReference type="InterPro" id="IPR029787">
    <property type="entry name" value="Nucleotide_cyclase"/>
</dbReference>
<dbReference type="InterPro" id="IPR000160">
    <property type="entry name" value="GGDEF_dom"/>
</dbReference>
<dbReference type="SMART" id="SM00267">
    <property type="entry name" value="GGDEF"/>
    <property type="match status" value="1"/>
</dbReference>
<protein>
    <submittedName>
        <fullName evidence="3">GGDEF domain-containing protein</fullName>
    </submittedName>
</protein>
<dbReference type="PANTHER" id="PTHR46663:SF4">
    <property type="entry name" value="DIGUANYLATE CYCLASE DGCT-RELATED"/>
    <property type="match status" value="1"/>
</dbReference>
<feature type="transmembrane region" description="Helical" evidence="1">
    <location>
        <begin position="26"/>
        <end position="42"/>
    </location>
</feature>
<feature type="transmembrane region" description="Helical" evidence="1">
    <location>
        <begin position="151"/>
        <end position="175"/>
    </location>
</feature>
<dbReference type="CDD" id="cd01949">
    <property type="entry name" value="GGDEF"/>
    <property type="match status" value="1"/>
</dbReference>
<dbReference type="RefSeq" id="WP_210809831.1">
    <property type="nucleotide sequence ID" value="NZ_JAGQDG010000005.1"/>
</dbReference>
<name>A0ABS5DZ98_9BURK</name>
<dbReference type="SUPFAM" id="SSF55785">
    <property type="entry name" value="PYP-like sensor domain (PAS domain)"/>
    <property type="match status" value="1"/>
</dbReference>
<dbReference type="NCBIfam" id="TIGR00254">
    <property type="entry name" value="GGDEF"/>
    <property type="match status" value="1"/>
</dbReference>
<gene>
    <name evidence="3" type="ORF">KAK11_14130</name>
</gene>
<keyword evidence="1" id="KW-0812">Transmembrane</keyword>
<dbReference type="InterPro" id="IPR035965">
    <property type="entry name" value="PAS-like_dom_sf"/>
</dbReference>
<dbReference type="Gene3D" id="3.30.70.270">
    <property type="match status" value="1"/>
</dbReference>
<dbReference type="SUPFAM" id="SSF55073">
    <property type="entry name" value="Nucleotide cyclase"/>
    <property type="match status" value="1"/>
</dbReference>
<keyword evidence="1" id="KW-1133">Transmembrane helix</keyword>
<evidence type="ECO:0000313" key="3">
    <source>
        <dbReference type="EMBL" id="MBQ0936476.1"/>
    </source>
</evidence>
<feature type="transmembrane region" description="Helical" evidence="1">
    <location>
        <begin position="121"/>
        <end position="139"/>
    </location>
</feature>
<dbReference type="InterPro" id="IPR052163">
    <property type="entry name" value="DGC-Regulatory_Protein"/>
</dbReference>
<dbReference type="InterPro" id="IPR043128">
    <property type="entry name" value="Rev_trsase/Diguanyl_cyclase"/>
</dbReference>
<proteinExistence type="predicted"/>
<evidence type="ECO:0000256" key="1">
    <source>
        <dbReference type="SAM" id="Phobius"/>
    </source>
</evidence>
<dbReference type="PROSITE" id="PS50887">
    <property type="entry name" value="GGDEF"/>
    <property type="match status" value="1"/>
</dbReference>
<feature type="transmembrane region" description="Helical" evidence="1">
    <location>
        <begin position="73"/>
        <end position="92"/>
    </location>
</feature>